<dbReference type="InterPro" id="IPR050706">
    <property type="entry name" value="Cyclic-di-GMP_PDE-like"/>
</dbReference>
<dbReference type="InterPro" id="IPR000160">
    <property type="entry name" value="GGDEF_dom"/>
</dbReference>
<dbReference type="GO" id="GO:0071111">
    <property type="term" value="F:cyclic-guanylate-specific phosphodiesterase activity"/>
    <property type="evidence" value="ECO:0007669"/>
    <property type="project" value="InterPro"/>
</dbReference>
<reference evidence="4 5" key="1">
    <citation type="journal article" date="2013" name="Front. Microbiol.">
        <title>The genome of the endophytic bacterium H. frisingense GSF30(T) identifies diverse strategies in the Herbaspirillum genus to interact with plants.</title>
        <authorList>
            <person name="Straub D."/>
            <person name="Rothballer M."/>
            <person name="Hartmann A."/>
            <person name="Ludewig U."/>
        </authorList>
    </citation>
    <scope>NUCLEOTIDE SEQUENCE [LARGE SCALE GENOMIC DNA]</scope>
    <source>
        <strain evidence="4 5">GSF30</strain>
    </source>
</reference>
<dbReference type="FunFam" id="3.20.20.450:FF:000001">
    <property type="entry name" value="Cyclic di-GMP phosphodiesterase yahA"/>
    <property type="match status" value="1"/>
</dbReference>
<evidence type="ECO:0000259" key="2">
    <source>
        <dbReference type="PROSITE" id="PS50883"/>
    </source>
</evidence>
<dbReference type="Gene3D" id="3.30.70.270">
    <property type="match status" value="1"/>
</dbReference>
<feature type="domain" description="EAL" evidence="2">
    <location>
        <begin position="312"/>
        <end position="565"/>
    </location>
</feature>
<name>A0AAI9IGR1_9BURK</name>
<protein>
    <submittedName>
        <fullName evidence="4">PAS/PAC sensor-containing diguanylate cyclase/phosphodiesterase</fullName>
    </submittedName>
</protein>
<gene>
    <name evidence="4" type="ORF">HFRIS_005293</name>
</gene>
<dbReference type="EMBL" id="AEEC02000005">
    <property type="protein sequence ID" value="EOA05847.1"/>
    <property type="molecule type" value="Genomic_DNA"/>
</dbReference>
<dbReference type="SMART" id="SM00052">
    <property type="entry name" value="EAL"/>
    <property type="match status" value="1"/>
</dbReference>
<dbReference type="InterPro" id="IPR043128">
    <property type="entry name" value="Rev_trsase/Diguanyl_cyclase"/>
</dbReference>
<keyword evidence="1" id="KW-0472">Membrane</keyword>
<dbReference type="AlphaFoldDB" id="A0AAI9IGR1"/>
<dbReference type="Gene3D" id="3.20.20.450">
    <property type="entry name" value="EAL domain"/>
    <property type="match status" value="1"/>
</dbReference>
<dbReference type="PANTHER" id="PTHR33121:SF70">
    <property type="entry name" value="SIGNALING PROTEIN YKOW"/>
    <property type="match status" value="1"/>
</dbReference>
<dbReference type="InterPro" id="IPR029787">
    <property type="entry name" value="Nucleotide_cyclase"/>
</dbReference>
<dbReference type="CDD" id="cd01949">
    <property type="entry name" value="GGDEF"/>
    <property type="match status" value="1"/>
</dbReference>
<evidence type="ECO:0000259" key="3">
    <source>
        <dbReference type="PROSITE" id="PS50887"/>
    </source>
</evidence>
<evidence type="ECO:0000313" key="4">
    <source>
        <dbReference type="EMBL" id="EOA05847.1"/>
    </source>
</evidence>
<dbReference type="Pfam" id="PF00990">
    <property type="entry name" value="GGDEF"/>
    <property type="match status" value="1"/>
</dbReference>
<comment type="caution">
    <text evidence="4">The sequence shown here is derived from an EMBL/GenBank/DDBJ whole genome shotgun (WGS) entry which is preliminary data.</text>
</comment>
<feature type="domain" description="GGDEF" evidence="3">
    <location>
        <begin position="169"/>
        <end position="303"/>
    </location>
</feature>
<accession>A0AAI9IGR1</accession>
<dbReference type="SUPFAM" id="SSF55073">
    <property type="entry name" value="Nucleotide cyclase"/>
    <property type="match status" value="1"/>
</dbReference>
<organism evidence="4 5">
    <name type="scientific">Herbaspirillum frisingense GSF30</name>
    <dbReference type="NCBI Taxonomy" id="864073"/>
    <lineage>
        <taxon>Bacteria</taxon>
        <taxon>Pseudomonadati</taxon>
        <taxon>Pseudomonadota</taxon>
        <taxon>Betaproteobacteria</taxon>
        <taxon>Burkholderiales</taxon>
        <taxon>Oxalobacteraceae</taxon>
        <taxon>Herbaspirillum</taxon>
    </lineage>
</organism>
<evidence type="ECO:0000256" key="1">
    <source>
        <dbReference type="SAM" id="Phobius"/>
    </source>
</evidence>
<keyword evidence="1" id="KW-1133">Transmembrane helix</keyword>
<dbReference type="SMART" id="SM00267">
    <property type="entry name" value="GGDEF"/>
    <property type="match status" value="1"/>
</dbReference>
<dbReference type="NCBIfam" id="TIGR00254">
    <property type="entry name" value="GGDEF"/>
    <property type="match status" value="1"/>
</dbReference>
<dbReference type="PROSITE" id="PS50887">
    <property type="entry name" value="GGDEF"/>
    <property type="match status" value="1"/>
</dbReference>
<dbReference type="InterPro" id="IPR001633">
    <property type="entry name" value="EAL_dom"/>
</dbReference>
<dbReference type="Proteomes" id="UP000006772">
    <property type="component" value="Unassembled WGS sequence"/>
</dbReference>
<dbReference type="Pfam" id="PF00563">
    <property type="entry name" value="EAL"/>
    <property type="match status" value="1"/>
</dbReference>
<dbReference type="SUPFAM" id="SSF141868">
    <property type="entry name" value="EAL domain-like"/>
    <property type="match status" value="1"/>
</dbReference>
<feature type="transmembrane region" description="Helical" evidence="1">
    <location>
        <begin position="45"/>
        <end position="65"/>
    </location>
</feature>
<dbReference type="CDD" id="cd01948">
    <property type="entry name" value="EAL"/>
    <property type="match status" value="1"/>
</dbReference>
<dbReference type="PROSITE" id="PS50883">
    <property type="entry name" value="EAL"/>
    <property type="match status" value="1"/>
</dbReference>
<sequence length="571" mass="63488">MENLMQQTQAMPRRWKDSLRSLVTAIAPAAQEISLRQRLARHSRWPIYLLLTLVVACGASLSMVMQNTVENIRHAADPLVHWTLNGMGMHDVTELLREGGMVDLNLNRIARLVHWFNLLALATALFMMYHIRARFRSEDALAHQAAHDPLTGLAHRRSLEHRVLHLRGRGHTLVLGSVDRFERVIGAYGHEFADAMITDIASRLRSIAGAYHGEVFRLDGANFVILYRHHADSEDFSRALVALQAGMQRPFSCRAHEVYSNLSLGAAEYPRHGGDAVQLLRNADAALQSARAQGGNMLVAYSEALNAEAVARVELEAQLVHALERNELELHLQPQQSLQDGSLVGFEALVRWRRQGQLVPPGDFIPVAEESGLVIAIGEWVLERACAQIHALRNLSGRDMVVAVNISARHFGHPDFLARMQALLARTGINPACLELEITEGAVMEHTEAAVQLLHELRALGLKLSIDDFGTGYSSLAYLKRFPIDKLKVDRSFVSQLRPSSQDAAIVQAVIGLGHTLDIKVIAEGVETVQQREWLKRLGCDEIQGYFYSRPLAEPQLLGFVIGQMREEAAA</sequence>
<dbReference type="InterPro" id="IPR035919">
    <property type="entry name" value="EAL_sf"/>
</dbReference>
<dbReference type="PANTHER" id="PTHR33121">
    <property type="entry name" value="CYCLIC DI-GMP PHOSPHODIESTERASE PDEF"/>
    <property type="match status" value="1"/>
</dbReference>
<proteinExistence type="predicted"/>
<keyword evidence="1" id="KW-0812">Transmembrane</keyword>
<feature type="transmembrane region" description="Helical" evidence="1">
    <location>
        <begin position="112"/>
        <end position="131"/>
    </location>
</feature>
<evidence type="ECO:0000313" key="5">
    <source>
        <dbReference type="Proteomes" id="UP000006772"/>
    </source>
</evidence>